<reference evidence="2 3" key="1">
    <citation type="submission" date="2022-01" db="EMBL/GenBank/DDBJ databases">
        <title>Whole genome-based taxonomy of the Shewanellaceae.</title>
        <authorList>
            <person name="Martin-Rodriguez A.J."/>
        </authorList>
    </citation>
    <scope>NUCLEOTIDE SEQUENCE [LARGE SCALE GENOMIC DNA]</scope>
    <source>
        <strain evidence="2 3">DSM 17177</strain>
    </source>
</reference>
<feature type="compositionally biased region" description="Basic and acidic residues" evidence="1">
    <location>
        <begin position="1"/>
        <end position="17"/>
    </location>
</feature>
<dbReference type="NCBIfam" id="NF046101">
    <property type="entry name" value="PA3496_fam"/>
    <property type="match status" value="1"/>
</dbReference>
<keyword evidence="3" id="KW-1185">Reference proteome</keyword>
<dbReference type="EMBL" id="JAKIKS010000347">
    <property type="protein sequence ID" value="MCL1128068.1"/>
    <property type="molecule type" value="Genomic_DNA"/>
</dbReference>
<protein>
    <submittedName>
        <fullName evidence="2">Uncharacterized protein</fullName>
    </submittedName>
</protein>
<dbReference type="Proteomes" id="UP001203423">
    <property type="component" value="Unassembled WGS sequence"/>
</dbReference>
<organism evidence="2 3">
    <name type="scientific">Shewanella surugensis</name>
    <dbReference type="NCBI Taxonomy" id="212020"/>
    <lineage>
        <taxon>Bacteria</taxon>
        <taxon>Pseudomonadati</taxon>
        <taxon>Pseudomonadota</taxon>
        <taxon>Gammaproteobacteria</taxon>
        <taxon>Alteromonadales</taxon>
        <taxon>Shewanellaceae</taxon>
        <taxon>Shewanella</taxon>
    </lineage>
</organism>
<evidence type="ECO:0000313" key="2">
    <source>
        <dbReference type="EMBL" id="MCL1128068.1"/>
    </source>
</evidence>
<dbReference type="InterPro" id="IPR058059">
    <property type="entry name" value="PA3496-like"/>
</dbReference>
<sequence>MKKREFVTQPKKSDKPSRKASNPEAMKTRRRIEDIEEQRELKAALEL</sequence>
<evidence type="ECO:0000313" key="3">
    <source>
        <dbReference type="Proteomes" id="UP001203423"/>
    </source>
</evidence>
<dbReference type="RefSeq" id="WP_248943494.1">
    <property type="nucleotide sequence ID" value="NZ_JAKIKS010000347.1"/>
</dbReference>
<proteinExistence type="predicted"/>
<comment type="caution">
    <text evidence="2">The sequence shown here is derived from an EMBL/GenBank/DDBJ whole genome shotgun (WGS) entry which is preliminary data.</text>
</comment>
<evidence type="ECO:0000256" key="1">
    <source>
        <dbReference type="SAM" id="MobiDB-lite"/>
    </source>
</evidence>
<name>A0ABT0LK17_9GAMM</name>
<accession>A0ABT0LK17</accession>
<feature type="region of interest" description="Disordered" evidence="1">
    <location>
        <begin position="1"/>
        <end position="35"/>
    </location>
</feature>
<gene>
    <name evidence="2" type="ORF">L2764_27470</name>
</gene>